<name>A0A2G1QPP4_9HYPH</name>
<organism evidence="3 4">
    <name type="scientific">Zhengella mangrovi</name>
    <dbReference type="NCBI Taxonomy" id="1982044"/>
    <lineage>
        <taxon>Bacteria</taxon>
        <taxon>Pseudomonadati</taxon>
        <taxon>Pseudomonadota</taxon>
        <taxon>Alphaproteobacteria</taxon>
        <taxon>Hyphomicrobiales</taxon>
        <taxon>Notoacmeibacteraceae</taxon>
        <taxon>Zhengella</taxon>
    </lineage>
</organism>
<dbReference type="RefSeq" id="WP_099305338.1">
    <property type="nucleotide sequence ID" value="NZ_PDVP01000003.1"/>
</dbReference>
<dbReference type="PANTHER" id="PTHR45947">
    <property type="entry name" value="SULFOQUINOVOSYL TRANSFERASE SQD2"/>
    <property type="match status" value="1"/>
</dbReference>
<dbReference type="OrthoDB" id="9790710at2"/>
<dbReference type="Proteomes" id="UP000221168">
    <property type="component" value="Unassembled WGS sequence"/>
</dbReference>
<dbReference type="EMBL" id="PDVP01000003">
    <property type="protein sequence ID" value="PHP67449.1"/>
    <property type="molecule type" value="Genomic_DNA"/>
</dbReference>
<protein>
    <recommendedName>
        <fullName evidence="5">Colanic acid biosynthesis glycosyltransferase WcaL</fullName>
    </recommendedName>
</protein>
<proteinExistence type="predicted"/>
<dbReference type="AlphaFoldDB" id="A0A2G1QPP4"/>
<evidence type="ECO:0000313" key="4">
    <source>
        <dbReference type="Proteomes" id="UP000221168"/>
    </source>
</evidence>
<feature type="domain" description="Glycosyltransferase subfamily 4-like N-terminal" evidence="2">
    <location>
        <begin position="16"/>
        <end position="191"/>
    </location>
</feature>
<dbReference type="InterPro" id="IPR028098">
    <property type="entry name" value="Glyco_trans_4-like_N"/>
</dbReference>
<gene>
    <name evidence="3" type="ORF">CSC94_06995</name>
</gene>
<comment type="caution">
    <text evidence="3">The sequence shown here is derived from an EMBL/GenBank/DDBJ whole genome shotgun (WGS) entry which is preliminary data.</text>
</comment>
<evidence type="ECO:0000313" key="3">
    <source>
        <dbReference type="EMBL" id="PHP67449.1"/>
    </source>
</evidence>
<evidence type="ECO:0008006" key="5">
    <source>
        <dbReference type="Google" id="ProtNLM"/>
    </source>
</evidence>
<accession>A0A2G1QPP4</accession>
<evidence type="ECO:0000259" key="1">
    <source>
        <dbReference type="Pfam" id="PF00534"/>
    </source>
</evidence>
<dbReference type="Pfam" id="PF00534">
    <property type="entry name" value="Glycos_transf_1"/>
    <property type="match status" value="1"/>
</dbReference>
<dbReference type="Pfam" id="PF13439">
    <property type="entry name" value="Glyco_transf_4"/>
    <property type="match status" value="1"/>
</dbReference>
<dbReference type="InterPro" id="IPR050194">
    <property type="entry name" value="Glycosyltransferase_grp1"/>
</dbReference>
<feature type="domain" description="Glycosyl transferase family 1" evidence="1">
    <location>
        <begin position="197"/>
        <end position="365"/>
    </location>
</feature>
<dbReference type="Gene3D" id="3.40.50.2000">
    <property type="entry name" value="Glycogen Phosphorylase B"/>
    <property type="match status" value="2"/>
</dbReference>
<dbReference type="CDD" id="cd03801">
    <property type="entry name" value="GT4_PimA-like"/>
    <property type="match status" value="1"/>
</dbReference>
<sequence>MKTIAYVLTDFPVLSETFVGNEIRAMQAHGHRVVPFVFHLRDGPAQPADREIAARAHTIGRIAVSAAFRVAPLAWRSLSLVCRQKRLPRRSLLWTGMKLAGAIRDAKCDHIHAHFAGGAAAHALVAGRITDLPVSFTCHGHDIYAEPEDLEIKLAEADRVVAVCRDMEDDLKQIAPNAAISGIPCGTDTTRFEPRPETEHDNGRFLFIGRLVGQKGIDDLLRALRLLERTVPIRLDIVGEGPLHETVSRETEFINQRGFHEIRLLGQRNADWLQAEGPRYRGVVLPFKTAADGSRDTGPLVVKEAMALGLPVVSTAFMGVKETVTEETGFLVPPASPDALACAMAQLATMPDEHRRQMGQAGRKRVCEHFTLAAQARALSGMVEAA</sequence>
<dbReference type="PANTHER" id="PTHR45947:SF14">
    <property type="entry name" value="SLL1723 PROTEIN"/>
    <property type="match status" value="1"/>
</dbReference>
<dbReference type="GO" id="GO:0016757">
    <property type="term" value="F:glycosyltransferase activity"/>
    <property type="evidence" value="ECO:0007669"/>
    <property type="project" value="InterPro"/>
</dbReference>
<dbReference type="SUPFAM" id="SSF53756">
    <property type="entry name" value="UDP-Glycosyltransferase/glycogen phosphorylase"/>
    <property type="match status" value="1"/>
</dbReference>
<keyword evidence="4" id="KW-1185">Reference proteome</keyword>
<evidence type="ECO:0000259" key="2">
    <source>
        <dbReference type="Pfam" id="PF13439"/>
    </source>
</evidence>
<reference evidence="3 4" key="1">
    <citation type="submission" date="2017-10" db="EMBL/GenBank/DDBJ databases">
        <title>Sedimentibacterium mangrovi gen. nov., sp. nov., a novel member of family Phyllobacteriacea isolated from mangrove sediment.</title>
        <authorList>
            <person name="Liao H."/>
            <person name="Tian Y."/>
        </authorList>
    </citation>
    <scope>NUCLEOTIDE SEQUENCE [LARGE SCALE GENOMIC DNA]</scope>
    <source>
        <strain evidence="3 4">X9-2-2</strain>
    </source>
</reference>
<dbReference type="InterPro" id="IPR001296">
    <property type="entry name" value="Glyco_trans_1"/>
</dbReference>